<evidence type="ECO:0000256" key="3">
    <source>
        <dbReference type="ARBA" id="ARBA00022692"/>
    </source>
</evidence>
<protein>
    <submittedName>
        <fullName evidence="8">MFS family permease</fullName>
    </submittedName>
</protein>
<evidence type="ECO:0000313" key="8">
    <source>
        <dbReference type="EMBL" id="MBE1612407.1"/>
    </source>
</evidence>
<feature type="compositionally biased region" description="Basic and acidic residues" evidence="6">
    <location>
        <begin position="53"/>
        <end position="65"/>
    </location>
</feature>
<feature type="transmembrane region" description="Helical" evidence="7">
    <location>
        <begin position="591"/>
        <end position="624"/>
    </location>
</feature>
<feature type="transmembrane region" description="Helical" evidence="7">
    <location>
        <begin position="461"/>
        <end position="478"/>
    </location>
</feature>
<feature type="transmembrane region" description="Helical" evidence="7">
    <location>
        <begin position="253"/>
        <end position="273"/>
    </location>
</feature>
<evidence type="ECO:0000256" key="6">
    <source>
        <dbReference type="SAM" id="MobiDB-lite"/>
    </source>
</evidence>
<evidence type="ECO:0000313" key="9">
    <source>
        <dbReference type="Proteomes" id="UP000638648"/>
    </source>
</evidence>
<reference evidence="8" key="1">
    <citation type="submission" date="2020-10" db="EMBL/GenBank/DDBJ databases">
        <title>Sequencing the genomes of 1000 actinobacteria strains.</title>
        <authorList>
            <person name="Klenk H.-P."/>
        </authorList>
    </citation>
    <scope>NUCLEOTIDE SEQUENCE</scope>
    <source>
        <strain evidence="8">DSM 45354</strain>
    </source>
</reference>
<feature type="transmembrane region" description="Helical" evidence="7">
    <location>
        <begin position="380"/>
        <end position="399"/>
    </location>
</feature>
<feature type="region of interest" description="Disordered" evidence="6">
    <location>
        <begin position="631"/>
        <end position="650"/>
    </location>
</feature>
<dbReference type="SUPFAM" id="SSF103473">
    <property type="entry name" value="MFS general substrate transporter"/>
    <property type="match status" value="1"/>
</dbReference>
<dbReference type="Gene3D" id="1.20.1250.20">
    <property type="entry name" value="MFS general substrate transporter like domains"/>
    <property type="match status" value="1"/>
</dbReference>
<feature type="transmembrane region" description="Helical" evidence="7">
    <location>
        <begin position="325"/>
        <end position="351"/>
    </location>
</feature>
<keyword evidence="3 7" id="KW-0812">Transmembrane</keyword>
<dbReference type="Pfam" id="PF07690">
    <property type="entry name" value="MFS_1"/>
    <property type="match status" value="1"/>
</dbReference>
<dbReference type="InterPro" id="IPR036259">
    <property type="entry name" value="MFS_trans_sf"/>
</dbReference>
<feature type="transmembrane region" description="Helical" evidence="7">
    <location>
        <begin position="490"/>
        <end position="512"/>
    </location>
</feature>
<feature type="compositionally biased region" description="Low complexity" evidence="6">
    <location>
        <begin position="37"/>
        <end position="46"/>
    </location>
</feature>
<dbReference type="InterPro" id="IPR011701">
    <property type="entry name" value="MFS"/>
</dbReference>
<feature type="compositionally biased region" description="Polar residues" evidence="6">
    <location>
        <begin position="162"/>
        <end position="183"/>
    </location>
</feature>
<keyword evidence="2" id="KW-1003">Cell membrane</keyword>
<feature type="compositionally biased region" description="Low complexity" evidence="6">
    <location>
        <begin position="633"/>
        <end position="650"/>
    </location>
</feature>
<keyword evidence="9" id="KW-1185">Reference proteome</keyword>
<feature type="transmembrane region" description="Helical" evidence="7">
    <location>
        <begin position="405"/>
        <end position="424"/>
    </location>
</feature>
<comment type="subcellular location">
    <subcellularLocation>
        <location evidence="1">Cell membrane</location>
        <topology evidence="1">Multi-pass membrane protein</topology>
    </subcellularLocation>
</comment>
<name>A0A927RDH5_9ACTN</name>
<feature type="transmembrane region" description="Helical" evidence="7">
    <location>
        <begin position="524"/>
        <end position="554"/>
    </location>
</feature>
<feature type="compositionally biased region" description="Gly residues" evidence="6">
    <location>
        <begin position="132"/>
        <end position="142"/>
    </location>
</feature>
<dbReference type="GO" id="GO:0022857">
    <property type="term" value="F:transmembrane transporter activity"/>
    <property type="evidence" value="ECO:0007669"/>
    <property type="project" value="InterPro"/>
</dbReference>
<evidence type="ECO:0000256" key="2">
    <source>
        <dbReference type="ARBA" id="ARBA00022475"/>
    </source>
</evidence>
<dbReference type="Proteomes" id="UP000638648">
    <property type="component" value="Unassembled WGS sequence"/>
</dbReference>
<keyword evidence="4 7" id="KW-1133">Transmembrane helix</keyword>
<dbReference type="PANTHER" id="PTHR23513:SF18">
    <property type="entry name" value="INTEGRAL MEMBRANE PROTEIN"/>
    <property type="match status" value="1"/>
</dbReference>
<dbReference type="RefSeq" id="WP_238361787.1">
    <property type="nucleotide sequence ID" value="NZ_BAABJL010000194.1"/>
</dbReference>
<feature type="region of interest" description="Disordered" evidence="6">
    <location>
        <begin position="1"/>
        <end position="200"/>
    </location>
</feature>
<proteinExistence type="predicted"/>
<sequence>MEPRDRAPDPGATGDRPSRADAGGRPLGPPGRRAARRWGNGEPTGEPEGGPGSEDRNQPRTRPLEESGDQPAEAAEHRGRTTRVQADSRGGEAPRHYAARGPLSPDARNAENAEPPSGGTSRLTTPPPAPGGAPGGGSGGNGEAPPGGTAGGPTYDAGSHGSGDSTNGASQAEGTNAEGTNAEGTGDGATQEGAPPATPGRFTRAVRAVQSGGTATARASAHAGGAVVRRVRRVTHAQGMGESGLAKLIELNVFHSAGDAAMALGLAGTLFFAVPSGEARGRVALYLLITMAPFAVVAPLIGPFLDRFRRGRRWAIGSTMALRAFFCWVMAGAVATGALWLYPLVFGCLIASKAHNVTRAAAVPRLLPNGVALVTANSRISLAGSIGAGIAGAIAGGLAYFGPGWALRFAFVIFTIGTVLAILLPARVDSSEGEEDVKISDIGRTLRGVSSSIVLALRANAAFRVLSGFLLMFMAFLLREVPLPGYSATVQVGAVVAAAGAGNVAGTALGALARARRPDLVVQLLLGVTAVVAALSAIFYGLLTVALLAFAAGFAQQLGKLSLDALIQHEVPEQVRTSVFARSETLLQLSWVIGGGIGIVLPLIPQLGLGLCAAGMVAGLAVVLRTSSRAKAAESAGSSPPSASPGPQES</sequence>
<dbReference type="EMBL" id="JADBEM010000001">
    <property type="protein sequence ID" value="MBE1612407.1"/>
    <property type="molecule type" value="Genomic_DNA"/>
</dbReference>
<dbReference type="GO" id="GO:0005886">
    <property type="term" value="C:plasma membrane"/>
    <property type="evidence" value="ECO:0007669"/>
    <property type="project" value="UniProtKB-SubCell"/>
</dbReference>
<accession>A0A927RDH5</accession>
<dbReference type="AlphaFoldDB" id="A0A927RDH5"/>
<dbReference type="PANTHER" id="PTHR23513">
    <property type="entry name" value="INTEGRAL MEMBRANE EFFLUX PROTEIN-RELATED"/>
    <property type="match status" value="1"/>
</dbReference>
<evidence type="ECO:0000256" key="7">
    <source>
        <dbReference type="SAM" id="Phobius"/>
    </source>
</evidence>
<evidence type="ECO:0000256" key="5">
    <source>
        <dbReference type="ARBA" id="ARBA00023136"/>
    </source>
</evidence>
<evidence type="ECO:0000256" key="1">
    <source>
        <dbReference type="ARBA" id="ARBA00004651"/>
    </source>
</evidence>
<organism evidence="8 9">
    <name type="scientific">Actinopolymorpha pittospori</name>
    <dbReference type="NCBI Taxonomy" id="648752"/>
    <lineage>
        <taxon>Bacteria</taxon>
        <taxon>Bacillati</taxon>
        <taxon>Actinomycetota</taxon>
        <taxon>Actinomycetes</taxon>
        <taxon>Propionibacteriales</taxon>
        <taxon>Actinopolymorphaceae</taxon>
        <taxon>Actinopolymorpha</taxon>
    </lineage>
</organism>
<comment type="caution">
    <text evidence="8">The sequence shown here is derived from an EMBL/GenBank/DDBJ whole genome shotgun (WGS) entry which is preliminary data.</text>
</comment>
<feature type="transmembrane region" description="Helical" evidence="7">
    <location>
        <begin position="285"/>
        <end position="305"/>
    </location>
</feature>
<gene>
    <name evidence="8" type="ORF">HEB94_009255</name>
</gene>
<evidence type="ECO:0000256" key="4">
    <source>
        <dbReference type="ARBA" id="ARBA00022989"/>
    </source>
</evidence>
<keyword evidence="5 7" id="KW-0472">Membrane</keyword>